<reference evidence="1 2" key="1">
    <citation type="submission" date="2016-04" db="EMBL/GenBank/DDBJ databases">
        <authorList>
            <person name="Peeters C."/>
        </authorList>
    </citation>
    <scope>NUCLEOTIDE SEQUENCE [LARGE SCALE GENOMIC DNA]</scope>
    <source>
        <strain evidence="1">LMG 29311</strain>
    </source>
</reference>
<organism evidence="1 2">
    <name type="scientific">Burkholderia multivorans</name>
    <dbReference type="NCBI Taxonomy" id="87883"/>
    <lineage>
        <taxon>Bacteria</taxon>
        <taxon>Pseudomonadati</taxon>
        <taxon>Pseudomonadota</taxon>
        <taxon>Betaproteobacteria</taxon>
        <taxon>Burkholderiales</taxon>
        <taxon>Burkholderiaceae</taxon>
        <taxon>Burkholderia</taxon>
        <taxon>Burkholderia cepacia complex</taxon>
    </lineage>
</organism>
<sequence length="84" mass="9791">MTDQRTKDKLNELQCRLVAHRMISAYMLSAISTLAQDPQQFLDSMRSHLTETVEQLPVSLQWREHFTDEVLATIRQAETWTGKD</sequence>
<protein>
    <submittedName>
        <fullName evidence="1">Uncharacterized protein</fullName>
    </submittedName>
</protein>
<name>A0ABD7LHN9_9BURK</name>
<evidence type="ECO:0000313" key="2">
    <source>
        <dbReference type="Proteomes" id="UP000196218"/>
    </source>
</evidence>
<accession>A0ABD7LHN9</accession>
<dbReference type="Proteomes" id="UP000196218">
    <property type="component" value="Unassembled WGS sequence"/>
</dbReference>
<dbReference type="RefSeq" id="WP_140402287.1">
    <property type="nucleotide sequence ID" value="NZ_CADFGW010000024.1"/>
</dbReference>
<dbReference type="AlphaFoldDB" id="A0ABD7LHN9"/>
<proteinExistence type="predicted"/>
<evidence type="ECO:0000313" key="1">
    <source>
        <dbReference type="EMBL" id="SAK17008.1"/>
    </source>
</evidence>
<gene>
    <name evidence="1" type="ORF">UA18_01695</name>
</gene>
<comment type="caution">
    <text evidence="1">The sequence shown here is derived from an EMBL/GenBank/DDBJ whole genome shotgun (WGS) entry which is preliminary data.</text>
</comment>
<dbReference type="EMBL" id="FKJW01000003">
    <property type="protein sequence ID" value="SAK17008.1"/>
    <property type="molecule type" value="Genomic_DNA"/>
</dbReference>